<feature type="region of interest" description="Disordered" evidence="2">
    <location>
        <begin position="1"/>
        <end position="61"/>
    </location>
</feature>
<dbReference type="OMA" id="MALKVWR"/>
<name>C1DY50_MICCC</name>
<feature type="region of interest" description="Disordered" evidence="2">
    <location>
        <begin position="1860"/>
        <end position="1905"/>
    </location>
</feature>
<feature type="compositionally biased region" description="Low complexity" evidence="2">
    <location>
        <begin position="1821"/>
        <end position="1841"/>
    </location>
</feature>
<protein>
    <recommendedName>
        <fullName evidence="5">Sfi1 spindle body domain-containing protein</fullName>
    </recommendedName>
</protein>
<feature type="compositionally biased region" description="Low complexity" evidence="2">
    <location>
        <begin position="2564"/>
        <end position="2580"/>
    </location>
</feature>
<feature type="region of interest" description="Disordered" evidence="2">
    <location>
        <begin position="74"/>
        <end position="193"/>
    </location>
</feature>
<feature type="region of interest" description="Disordered" evidence="2">
    <location>
        <begin position="2555"/>
        <end position="2581"/>
    </location>
</feature>
<evidence type="ECO:0008006" key="5">
    <source>
        <dbReference type="Google" id="ProtNLM"/>
    </source>
</evidence>
<feature type="compositionally biased region" description="Low complexity" evidence="2">
    <location>
        <begin position="32"/>
        <end position="42"/>
    </location>
</feature>
<feature type="coiled-coil region" evidence="1">
    <location>
        <begin position="2591"/>
        <end position="2618"/>
    </location>
</feature>
<dbReference type="Gene3D" id="1.20.5.170">
    <property type="match status" value="1"/>
</dbReference>
<gene>
    <name evidence="3" type="ORF">MICPUN_56060</name>
</gene>
<accession>C1DY50</accession>
<feature type="region of interest" description="Disordered" evidence="2">
    <location>
        <begin position="1705"/>
        <end position="1759"/>
    </location>
</feature>
<proteinExistence type="predicted"/>
<keyword evidence="4" id="KW-1185">Reference proteome</keyword>
<feature type="region of interest" description="Disordered" evidence="2">
    <location>
        <begin position="1821"/>
        <end position="1847"/>
    </location>
</feature>
<dbReference type="Proteomes" id="UP000002009">
    <property type="component" value="Chromosome 2"/>
</dbReference>
<evidence type="ECO:0000256" key="2">
    <source>
        <dbReference type="SAM" id="MobiDB-lite"/>
    </source>
</evidence>
<dbReference type="PANTHER" id="PTHR45615:SF80">
    <property type="entry name" value="GRIP DOMAIN-CONTAINING PROTEIN"/>
    <property type="match status" value="1"/>
</dbReference>
<dbReference type="EMBL" id="CP001323">
    <property type="protein sequence ID" value="ACO61364.1"/>
    <property type="molecule type" value="Genomic_DNA"/>
</dbReference>
<feature type="coiled-coil region" evidence="1">
    <location>
        <begin position="200"/>
        <end position="459"/>
    </location>
</feature>
<dbReference type="STRING" id="296587.C1DY50"/>
<dbReference type="OrthoDB" id="10693307at2759"/>
<sequence>MDPPEDGPGRVAPSVDVTSAGTPAGGAGTGVGRFRVGPGPSSDSPPGPRIDANPGRQSARLGVGILSNIPVANVVNDGGAGSGRSWQSQRASVIGDGRTGRSPATSPARTRDAPISGSPLRELRGYAATETARRGSRRGRGTGSAPNTPEVKTGALPDETARWKSSLRAEIRGENGRPRDSAMRRQPRADHVADGREAAIDALIAEHEDALRTMKEEMDDERAEMIRSAERIRAEASEGVAEAAAQWLEERKFLNLRVDELETALKAAAEEAEAKRTEANEKFELEKAELRSRLESAVEEAAGKEAKMTERFTIEKGVVEEQMESTRREAAREVAAARDAQAREHERCKAEIERMTARIDEMREAHASELREATEHLEIRLRQNEENAARRLEQQAAAWQLERESMESEAEATRVVLQTQLDAAKEDLSNYREHVEGKLVELRDESDAHRRRAREAREVAAEAESIRAEAVASAEAWRKEADLARAFAESARVDAEATLASERAAINEELAAMRAAHEVRVLNARRDLEEERARDAEKTSNAVAAAEDGVAAALARASASIAREAAAFSTALTLRAWWFHAKYRGSNAVGPNAAVDALVGARNRAVSRAAVREWFHVASTSRKVPGAVRAYERRLVQSAWIAWARRRAFRAFIDDRAAEHFQRKASERARRTKLRFMRAWRDVTRYEDRLRTARGRVATKHRIATLRGYLRAWSGFSKTEGLIEVAIERFAERRRGARTRAVLIEWFVTVCADRHEDNLAAAATRKFWSFKGRRVLRGWYAVSRELWLDRRVAGSYHVKVRRRTLHRCFHSWRNHRRDEARRRNLNAKAKRHHDVRAKAIAIRAWAAETVAARRRWVALARFRKRLERKRMARGLMAWRAASHFAVQLPGMVTEMHSRRVKRRGKQACFFAWRRQARATAASVIAAGGYHDGYHTARAVRRWRAFTAAKAHAVRAAEALFVRRLRESAARSVAALRSNALARRMVANGCRVISARRRRQARSRAFAAWASAVSATSLRLERHDVMRRNRRARYVLNAWFAVMTGSKLSAIAEARRAVAIRGFADVRDRRLTARAFEAWVTYVNVATRHELCVRKMRVVRLAQVTLWGWSARVSAGAAFRAALTNRLQSAASSARVARPFGAWRVLARCRRGHRESAARRFAASRRASSLRECLRRWIDVGGGASLERRASNHARKTTRWRAKMALKVWREMKRGATYRLDVERADEARATFRRETALARRWSRRWRDAARVKARERVEDVRAWQCACRHLARWGARCFVAWYRGTVVANRRVENHRARVLDRKALGALRAWRLDTRLGEKSKDSRRIRRGEALAAKRLTRRMIACTRAWYAEAASKRRGREVAERMVRRHAHARLRSTWRAWAQLSLTVSAYREEAEVGCVAAWKHRGVARVFQAWRTRAWNTHSKHPHRIAWMNARLARKRLRHALDSFIAYHRVLRGATSALKTRLVKTALARWFSATKTATDARTHHGVNIWRSERRAWTRARVTVARAIRGWSAEAKRLGYLRRGATRTRRLADVTKRYRAFAWWRYETARRGRDENRVRNMEHRVLTMWRRRLDWDNLAAGHADVFFARNERTRRVAWFRAWATEAAHGAFVRATRAVLVDRIDPRRLKRWAFYAWHRKLWLKARTGARLHDEESTSWKLLVRSDAGTGTDDSLFAVARLASIPEAHPTAPILLPTLEDDRAGISSAPGSPLAPAPTPAATPRTAAAPSPPTSPSPGDEEFAFSPLAPEDTPDNVRQLRRELETARNEAADAREDLAAAEEILREMNAERETLETALEVARQEVQAANEEARAYAAATRTPPGSPARSAASPIRSPSGGGPANIFDLAYGDTFADDDPLTPEPTPGRGLEINNQSTRARGVPDSPFASPTVGPPVKEDDEDVSSAFKSWRARETALMEQLLEARTLAEIADARVAAAEAEAEAATAAAAHLGWKAPTDGPEGRTASPLPPPRDFKAELEACEARLARVEESKAETEKARVETLASLRKAEEEAEKARKSAEADRVAFAARFGDMNRRALRLETAFNNAERETAEARDKIKQLEAQIAELEAKIAEQRRKLKKSGGDVESLTEALLADTAAANERNAALAKELHALREAKAEVDSKLAASVARAKELQSRLSESNKLRSELESQLGKLKDRLEKDIEDAAEQDDKIKSLTGDVARVTALLAKSDARKLELEAQLDAVNANVREISGKLDESAAREHDLETKLAAVEPSIARANEELTRVREAHAAAEKETAALRDEKETLDAKLERANSTAEIAWKRCQDLSSRLNGWVRKGVDDNRSGASTPPRVLEELTDALNTARKDASREARRATDAEAKVLNMASSEMLLKSRLEDKERIAAEASEAILASAEKASGDISRLSSELAARGGFTTPGRVTGIFTQTPPPEHLKNRREADELAEEVETLRAELDAANERLAKLNEDYGEFDVEMDKHDKAELVGQLAEARASLAAAMEENRSLREEAAAAAAAASRGPGLFPDSPSSGEEEEGAGAADVAAMREAASSLRGAAKVRVALGASLEKTSKTRIGRPGSAGVSTGTTPRTTATAFGVPVPPNVAEAVDELVQANEAMRAEIGRLATERDALKAALGESTRREAVARESLRELKRASLEDAMAMSTRVEAMSARGGAMPLSAVAEQLGELESLVGELTRRVPRQRRG</sequence>
<dbReference type="GeneID" id="8240822"/>
<evidence type="ECO:0000256" key="1">
    <source>
        <dbReference type="SAM" id="Coils"/>
    </source>
</evidence>
<dbReference type="SUPFAM" id="SSF57997">
    <property type="entry name" value="Tropomyosin"/>
    <property type="match status" value="1"/>
</dbReference>
<dbReference type="KEGG" id="mis:MICPUN_56060"/>
<dbReference type="RefSeq" id="XP_002500106.1">
    <property type="nucleotide sequence ID" value="XM_002500060.1"/>
</dbReference>
<feature type="region of interest" description="Disordered" evidence="2">
    <location>
        <begin position="2495"/>
        <end position="2526"/>
    </location>
</feature>
<organism evidence="3 4">
    <name type="scientific">Micromonas commoda (strain RCC299 / NOUM17 / CCMP2709)</name>
    <name type="common">Picoplanktonic green alga</name>
    <dbReference type="NCBI Taxonomy" id="296587"/>
    <lineage>
        <taxon>Eukaryota</taxon>
        <taxon>Viridiplantae</taxon>
        <taxon>Chlorophyta</taxon>
        <taxon>Mamiellophyceae</taxon>
        <taxon>Mamiellales</taxon>
        <taxon>Mamiellaceae</taxon>
        <taxon>Micromonas</taxon>
    </lineage>
</organism>
<feature type="compositionally biased region" description="Basic and acidic residues" evidence="2">
    <location>
        <begin position="159"/>
        <end position="193"/>
    </location>
</feature>
<evidence type="ECO:0000313" key="3">
    <source>
        <dbReference type="EMBL" id="ACO61364.1"/>
    </source>
</evidence>
<dbReference type="InParanoid" id="C1DY50"/>
<keyword evidence="1" id="KW-0175">Coiled coil</keyword>
<dbReference type="PANTHER" id="PTHR45615">
    <property type="entry name" value="MYOSIN HEAVY CHAIN, NON-MUSCLE"/>
    <property type="match status" value="1"/>
</dbReference>
<feature type="coiled-coil region" evidence="1">
    <location>
        <begin position="1983"/>
        <end position="2284"/>
    </location>
</feature>
<evidence type="ECO:0000313" key="4">
    <source>
        <dbReference type="Proteomes" id="UP000002009"/>
    </source>
</evidence>
<reference evidence="3 4" key="1">
    <citation type="journal article" date="2009" name="Science">
        <title>Green evolution and dynamic adaptations revealed by genomes of the marine picoeukaryotes Micromonas.</title>
        <authorList>
            <person name="Worden A.Z."/>
            <person name="Lee J.H."/>
            <person name="Mock T."/>
            <person name="Rouze P."/>
            <person name="Simmons M.P."/>
            <person name="Aerts A.L."/>
            <person name="Allen A.E."/>
            <person name="Cuvelier M.L."/>
            <person name="Derelle E."/>
            <person name="Everett M.V."/>
            <person name="Foulon E."/>
            <person name="Grimwood J."/>
            <person name="Gundlach H."/>
            <person name="Henrissat B."/>
            <person name="Napoli C."/>
            <person name="McDonald S.M."/>
            <person name="Parker M.S."/>
            <person name="Rombauts S."/>
            <person name="Salamov A."/>
            <person name="Von Dassow P."/>
            <person name="Badger J.H."/>
            <person name="Coutinho P.M."/>
            <person name="Demir E."/>
            <person name="Dubchak I."/>
            <person name="Gentemann C."/>
            <person name="Eikrem W."/>
            <person name="Gready J.E."/>
            <person name="John U."/>
            <person name="Lanier W."/>
            <person name="Lindquist E.A."/>
            <person name="Lucas S."/>
            <person name="Mayer K.F."/>
            <person name="Moreau H."/>
            <person name="Not F."/>
            <person name="Otillar R."/>
            <person name="Panaud O."/>
            <person name="Pangilinan J."/>
            <person name="Paulsen I."/>
            <person name="Piegu B."/>
            <person name="Poliakov A."/>
            <person name="Robbens S."/>
            <person name="Schmutz J."/>
            <person name="Toulza E."/>
            <person name="Wyss T."/>
            <person name="Zelensky A."/>
            <person name="Zhou K."/>
            <person name="Armbrust E.V."/>
            <person name="Bhattacharya D."/>
            <person name="Goodenough U.W."/>
            <person name="Van de Peer Y."/>
            <person name="Grigoriev I.V."/>
        </authorList>
    </citation>
    <scope>NUCLEOTIDE SEQUENCE [LARGE SCALE GENOMIC DNA]</scope>
    <source>
        <strain evidence="4">RCC299 / NOUM17</strain>
    </source>
</reference>